<sequence>MSSAADTVSAGHLLVAQLEAAGIPRVYAVPGESYLDVLDGLHASPIRTVVARHEGGAGFMALAEGRLTDRPGVAMVTRGPGAANAFIAVHTAYQDATPLVLFIGLVPVADRGRESFQEFDPAAWFGSTAKKVLVLEDPAAAARIVDEALHTAASGRPGPVVVGLPEDLLVRQVPARTVPPRPVAAPAPDDAALARLADLLRASRRPLLVAGGEGWTAQAADAVAGWAAARGIPVATDFRAFDSVPHASEAYVGGLGYGRAESTAACLEHADLLLFVGCVRSDVLSDGYRLGGSAVTVVVNPDPELLGHDGRVDLQVTAGPASFAAALPRLDALPGPAPAHEADWLKSARAAWETARIPAPDTVGGVDLGLAMAAVEARKEPDAILTFGAGNHTGWAGRFLSLNGPDSLVGPRNGAMGAGIPAAVAASLAYPDRQVISVAGDGCFLMNAQEIATAVAAGARFTAIVVDNAGYGTIKGHQEQAYPGRPSGTDLVNPDFAAWAQSFGGYGERVEHTGDFPAAFERAAASGRPAVLHVIQDPAVRTPLSQSIPEERPL</sequence>
<dbReference type="PANTHER" id="PTHR18968">
    <property type="entry name" value="THIAMINE PYROPHOSPHATE ENZYMES"/>
    <property type="match status" value="1"/>
</dbReference>
<accession>A0A078MSK2</accession>
<dbReference type="Pfam" id="PF02775">
    <property type="entry name" value="TPP_enzyme_C"/>
    <property type="match status" value="1"/>
</dbReference>
<dbReference type="CDD" id="cd00568">
    <property type="entry name" value="TPP_enzymes"/>
    <property type="match status" value="1"/>
</dbReference>
<evidence type="ECO:0000313" key="7">
    <source>
        <dbReference type="EMBL" id="CEA09255.1"/>
    </source>
</evidence>
<evidence type="ECO:0000259" key="4">
    <source>
        <dbReference type="Pfam" id="PF00205"/>
    </source>
</evidence>
<dbReference type="Gene3D" id="3.40.50.970">
    <property type="match status" value="2"/>
</dbReference>
<keyword evidence="2 3" id="KW-0786">Thiamine pyrophosphate</keyword>
<dbReference type="SUPFAM" id="SSF52467">
    <property type="entry name" value="DHS-like NAD/FAD-binding domain"/>
    <property type="match status" value="1"/>
</dbReference>
<dbReference type="GO" id="GO:0009097">
    <property type="term" value="P:isoleucine biosynthetic process"/>
    <property type="evidence" value="ECO:0007669"/>
    <property type="project" value="TreeGrafter"/>
</dbReference>
<dbReference type="GO" id="GO:0030976">
    <property type="term" value="F:thiamine pyrophosphate binding"/>
    <property type="evidence" value="ECO:0007669"/>
    <property type="project" value="InterPro"/>
</dbReference>
<dbReference type="InterPro" id="IPR012001">
    <property type="entry name" value="Thiamin_PyroP_enz_TPP-bd_dom"/>
</dbReference>
<feature type="domain" description="Thiamine pyrophosphate enzyme TPP-binding" evidence="5">
    <location>
        <begin position="388"/>
        <end position="534"/>
    </location>
</feature>
<name>A0A078MSK2_9MICC</name>
<evidence type="ECO:0000256" key="3">
    <source>
        <dbReference type="RuleBase" id="RU362132"/>
    </source>
</evidence>
<dbReference type="Gene3D" id="3.40.50.1220">
    <property type="entry name" value="TPP-binding domain"/>
    <property type="match status" value="1"/>
</dbReference>
<organism evidence="7">
    <name type="scientific">Arthrobacter saudimassiliensis</name>
    <dbReference type="NCBI Taxonomy" id="1461584"/>
    <lineage>
        <taxon>Bacteria</taxon>
        <taxon>Bacillati</taxon>
        <taxon>Actinomycetota</taxon>
        <taxon>Actinomycetes</taxon>
        <taxon>Micrococcales</taxon>
        <taxon>Micrococcaceae</taxon>
        <taxon>Arthrobacter</taxon>
    </lineage>
</organism>
<evidence type="ECO:0000259" key="5">
    <source>
        <dbReference type="Pfam" id="PF02775"/>
    </source>
</evidence>
<dbReference type="InterPro" id="IPR029061">
    <property type="entry name" value="THDP-binding"/>
</dbReference>
<dbReference type="InterPro" id="IPR029035">
    <property type="entry name" value="DHS-like_NAD/FAD-binding_dom"/>
</dbReference>
<gene>
    <name evidence="7" type="primary">ilvB</name>
    <name evidence="7" type="ORF">BN1051_02622</name>
</gene>
<feature type="domain" description="Thiamine pyrophosphate enzyme central" evidence="4">
    <location>
        <begin position="193"/>
        <end position="327"/>
    </location>
</feature>
<dbReference type="AlphaFoldDB" id="A0A078MSK2"/>
<protein>
    <submittedName>
        <fullName evidence="7">Acetolactate synthase large subunit</fullName>
    </submittedName>
</protein>
<dbReference type="PANTHER" id="PTHR18968:SF120">
    <property type="entry name" value="ACETOLACTATE SYNTHASE LARGE SUBUNIT"/>
    <property type="match status" value="1"/>
</dbReference>
<dbReference type="EMBL" id="LN483071">
    <property type="protein sequence ID" value="CEA09255.1"/>
    <property type="molecule type" value="Genomic_DNA"/>
</dbReference>
<evidence type="ECO:0000256" key="1">
    <source>
        <dbReference type="ARBA" id="ARBA00007812"/>
    </source>
</evidence>
<dbReference type="GO" id="GO:0005948">
    <property type="term" value="C:acetolactate synthase complex"/>
    <property type="evidence" value="ECO:0007669"/>
    <property type="project" value="TreeGrafter"/>
</dbReference>
<reference evidence="7" key="1">
    <citation type="submission" date="2014-07" db="EMBL/GenBank/DDBJ databases">
        <authorList>
            <person name="Urmite Genomes Urmite Genomes"/>
        </authorList>
    </citation>
    <scope>NUCLEOTIDE SEQUENCE</scope>
    <source>
        <strain evidence="7">11W110_air</strain>
    </source>
</reference>
<evidence type="ECO:0000259" key="6">
    <source>
        <dbReference type="Pfam" id="PF02776"/>
    </source>
</evidence>
<evidence type="ECO:0000256" key="2">
    <source>
        <dbReference type="ARBA" id="ARBA00023052"/>
    </source>
</evidence>
<proteinExistence type="inferred from homology"/>
<dbReference type="Pfam" id="PF02776">
    <property type="entry name" value="TPP_enzyme_N"/>
    <property type="match status" value="1"/>
</dbReference>
<dbReference type="InterPro" id="IPR011766">
    <property type="entry name" value="TPP_enzyme_TPP-bd"/>
</dbReference>
<dbReference type="NCBIfam" id="NF006052">
    <property type="entry name" value="PRK08199.1"/>
    <property type="match status" value="1"/>
</dbReference>
<dbReference type="GO" id="GO:0000287">
    <property type="term" value="F:magnesium ion binding"/>
    <property type="evidence" value="ECO:0007669"/>
    <property type="project" value="InterPro"/>
</dbReference>
<dbReference type="CDD" id="cd07035">
    <property type="entry name" value="TPP_PYR_POX_like"/>
    <property type="match status" value="1"/>
</dbReference>
<dbReference type="GO" id="GO:0050660">
    <property type="term" value="F:flavin adenine dinucleotide binding"/>
    <property type="evidence" value="ECO:0007669"/>
    <property type="project" value="TreeGrafter"/>
</dbReference>
<dbReference type="GO" id="GO:0009099">
    <property type="term" value="P:L-valine biosynthetic process"/>
    <property type="evidence" value="ECO:0007669"/>
    <property type="project" value="TreeGrafter"/>
</dbReference>
<dbReference type="GO" id="GO:0003984">
    <property type="term" value="F:acetolactate synthase activity"/>
    <property type="evidence" value="ECO:0007669"/>
    <property type="project" value="TreeGrafter"/>
</dbReference>
<dbReference type="InterPro" id="IPR012000">
    <property type="entry name" value="Thiamin_PyroP_enz_cen_dom"/>
</dbReference>
<dbReference type="FunFam" id="3.40.50.970:FF:000007">
    <property type="entry name" value="Acetolactate synthase"/>
    <property type="match status" value="1"/>
</dbReference>
<dbReference type="PATRIC" id="fig|1461584.3.peg.2595"/>
<feature type="domain" description="Thiamine pyrophosphate enzyme N-terminal TPP-binding" evidence="6">
    <location>
        <begin position="10"/>
        <end position="122"/>
    </location>
</feature>
<dbReference type="InterPro" id="IPR000399">
    <property type="entry name" value="TPP-bd_CS"/>
</dbReference>
<dbReference type="PROSITE" id="PS00187">
    <property type="entry name" value="TPP_ENZYMES"/>
    <property type="match status" value="1"/>
</dbReference>
<dbReference type="SUPFAM" id="SSF52518">
    <property type="entry name" value="Thiamin diphosphate-binding fold (THDP-binding)"/>
    <property type="match status" value="2"/>
</dbReference>
<dbReference type="Pfam" id="PF00205">
    <property type="entry name" value="TPP_enzyme_M"/>
    <property type="match status" value="1"/>
</dbReference>
<comment type="similarity">
    <text evidence="1 3">Belongs to the TPP enzyme family.</text>
</comment>
<dbReference type="InterPro" id="IPR045229">
    <property type="entry name" value="TPP_enz"/>
</dbReference>